<keyword evidence="3" id="KW-1185">Reference proteome</keyword>
<sequence>MAGSQCPVADQNSTTIHAYTHPIGSGTPQLQEGSLSFKVPSINATFFGTEMTIYATLQLTSDLLSTNKIWQEGLVNGNVPAIHSMTGENALSTETIDFRTGETIALTGSVFNSKLRKKNVSYSILCWF</sequence>
<comment type="caution">
    <text evidence="2">The sequence shown here is derived from an EMBL/GenBank/DDBJ whole genome shotgun (WGS) entry which is preliminary data.</text>
</comment>
<dbReference type="EMBL" id="JANJYI010000009">
    <property type="protein sequence ID" value="KAK2637467.1"/>
    <property type="molecule type" value="Genomic_DNA"/>
</dbReference>
<name>A0AAD9TKI5_9ROSI</name>
<organism evidence="2 3">
    <name type="scientific">Dipteronia dyeriana</name>
    <dbReference type="NCBI Taxonomy" id="168575"/>
    <lineage>
        <taxon>Eukaryota</taxon>
        <taxon>Viridiplantae</taxon>
        <taxon>Streptophyta</taxon>
        <taxon>Embryophyta</taxon>
        <taxon>Tracheophyta</taxon>
        <taxon>Spermatophyta</taxon>
        <taxon>Magnoliopsida</taxon>
        <taxon>eudicotyledons</taxon>
        <taxon>Gunneridae</taxon>
        <taxon>Pentapetalae</taxon>
        <taxon>rosids</taxon>
        <taxon>malvids</taxon>
        <taxon>Sapindales</taxon>
        <taxon>Sapindaceae</taxon>
        <taxon>Hippocastanoideae</taxon>
        <taxon>Acereae</taxon>
        <taxon>Dipteronia</taxon>
    </lineage>
</organism>
<dbReference type="PANTHER" id="PTHR23130">
    <property type="entry name" value="CYTOCHROME B561 AND DOMON DOMAIN-CONTAINING PROTEIN"/>
    <property type="match status" value="1"/>
</dbReference>
<dbReference type="InterPro" id="IPR045265">
    <property type="entry name" value="AIR12_DOMON"/>
</dbReference>
<feature type="domain" description="AIR12 DOMON" evidence="1">
    <location>
        <begin position="1"/>
        <end position="98"/>
    </location>
</feature>
<dbReference type="PANTHER" id="PTHR23130:SF199">
    <property type="entry name" value="CYTOCHROME B561 AND DOMON DOMAIN-CONTAINING PROTEIN"/>
    <property type="match status" value="1"/>
</dbReference>
<dbReference type="Pfam" id="PF04526">
    <property type="entry name" value="DUF568"/>
    <property type="match status" value="1"/>
</dbReference>
<gene>
    <name evidence="2" type="ORF">Ddye_032259</name>
</gene>
<accession>A0AAD9TKI5</accession>
<proteinExistence type="predicted"/>
<dbReference type="Proteomes" id="UP001280121">
    <property type="component" value="Unassembled WGS sequence"/>
</dbReference>
<protein>
    <recommendedName>
        <fullName evidence="1">AIR12 DOMON domain-containing protein</fullName>
    </recommendedName>
</protein>
<dbReference type="AlphaFoldDB" id="A0AAD9TKI5"/>
<reference evidence="2" key="1">
    <citation type="journal article" date="2023" name="Plant J.">
        <title>Genome sequences and population genomics provide insights into the demographic history, inbreeding, and mutation load of two 'living fossil' tree species of Dipteronia.</title>
        <authorList>
            <person name="Feng Y."/>
            <person name="Comes H.P."/>
            <person name="Chen J."/>
            <person name="Zhu S."/>
            <person name="Lu R."/>
            <person name="Zhang X."/>
            <person name="Li P."/>
            <person name="Qiu J."/>
            <person name="Olsen K.M."/>
            <person name="Qiu Y."/>
        </authorList>
    </citation>
    <scope>NUCLEOTIDE SEQUENCE</scope>
    <source>
        <strain evidence="2">KIB01</strain>
    </source>
</reference>
<evidence type="ECO:0000313" key="2">
    <source>
        <dbReference type="EMBL" id="KAK2637467.1"/>
    </source>
</evidence>
<evidence type="ECO:0000259" key="1">
    <source>
        <dbReference type="Pfam" id="PF04526"/>
    </source>
</evidence>
<evidence type="ECO:0000313" key="3">
    <source>
        <dbReference type="Proteomes" id="UP001280121"/>
    </source>
</evidence>